<dbReference type="RefSeq" id="WP_123237167.1">
    <property type="nucleotide sequence ID" value="NZ_RJVP01000003.1"/>
</dbReference>
<proteinExistence type="predicted"/>
<keyword evidence="3" id="KW-1185">Reference proteome</keyword>
<dbReference type="EMBL" id="RJVP01000003">
    <property type="protein sequence ID" value="ROH86107.1"/>
    <property type="molecule type" value="Genomic_DNA"/>
</dbReference>
<reference evidence="2 3" key="1">
    <citation type="submission" date="2018-10" db="EMBL/GenBank/DDBJ databases">
        <authorList>
            <person name="Chen W.-M."/>
        </authorList>
    </citation>
    <scope>NUCLEOTIDE SEQUENCE [LARGE SCALE GENOMIC DNA]</scope>
    <source>
        <strain evidence="2 3">H-5</strain>
    </source>
</reference>
<dbReference type="AlphaFoldDB" id="A0A3N0UZY5"/>
<evidence type="ECO:0000256" key="1">
    <source>
        <dbReference type="SAM" id="Coils"/>
    </source>
</evidence>
<name>A0A3N0UZY5_9PROT</name>
<feature type="coiled-coil region" evidence="1">
    <location>
        <begin position="125"/>
        <end position="152"/>
    </location>
</feature>
<accession>A0A3N0UZY5</accession>
<evidence type="ECO:0000313" key="2">
    <source>
        <dbReference type="EMBL" id="ROH86107.1"/>
    </source>
</evidence>
<dbReference type="Proteomes" id="UP000275137">
    <property type="component" value="Unassembled WGS sequence"/>
</dbReference>
<evidence type="ECO:0000313" key="3">
    <source>
        <dbReference type="Proteomes" id="UP000275137"/>
    </source>
</evidence>
<organism evidence="2 3">
    <name type="scientific">Pseudomethylobacillus aquaticus</name>
    <dbReference type="NCBI Taxonomy" id="2676064"/>
    <lineage>
        <taxon>Bacteria</taxon>
        <taxon>Pseudomonadati</taxon>
        <taxon>Pseudomonadota</taxon>
        <taxon>Betaproteobacteria</taxon>
        <taxon>Nitrosomonadales</taxon>
        <taxon>Methylophilaceae</taxon>
        <taxon>Pseudomethylobacillus</taxon>
    </lineage>
</organism>
<gene>
    <name evidence="2" type="ORF">ED236_06480</name>
</gene>
<protein>
    <submittedName>
        <fullName evidence="2">Uncharacterized protein</fullName>
    </submittedName>
</protein>
<keyword evidence="1" id="KW-0175">Coiled coil</keyword>
<sequence>MTDNVEPLSAEAVLIALSRSYALLGTDSALRMASAIEEKQWPLLGQELLQLLKAEQPQHHDHLSHFAEADGDPQIWKDLLARLLMLTLPTLLREDNPLANTSMQLGKRVKAARTYGTSNALAHDVRDLVLQIDQYQQALDRQEQAFNRVLAMLVESFREQTLLEDWLDRALLQFQQLMQSAPGSRTREQGMQHIRDAIIKHRTTR</sequence>
<comment type="caution">
    <text evidence="2">The sequence shown here is derived from an EMBL/GenBank/DDBJ whole genome shotgun (WGS) entry which is preliminary data.</text>
</comment>